<name>A0A1I2IYP9_9BACT</name>
<sequence>MTKEEIEEMHKKLIEAKIKPVKRDKRGLVKKKNPNL</sequence>
<dbReference type="Proteomes" id="UP000199513">
    <property type="component" value="Unassembled WGS sequence"/>
</dbReference>
<dbReference type="STRING" id="1003.SAMN04488541_103816"/>
<protein>
    <submittedName>
        <fullName evidence="1">Uncharacterized protein</fullName>
    </submittedName>
</protein>
<accession>A0A1I2IYP9</accession>
<dbReference type="AlphaFoldDB" id="A0A1I2IYP9"/>
<evidence type="ECO:0000313" key="1">
    <source>
        <dbReference type="EMBL" id="SFF46848.1"/>
    </source>
</evidence>
<gene>
    <name evidence="1" type="ORF">SAMN04488541_103816</name>
</gene>
<reference evidence="2" key="1">
    <citation type="submission" date="2016-10" db="EMBL/GenBank/DDBJ databases">
        <authorList>
            <person name="Varghese N."/>
            <person name="Submissions S."/>
        </authorList>
    </citation>
    <scope>NUCLEOTIDE SEQUENCE [LARGE SCALE GENOMIC DNA]</scope>
    <source>
        <strain>GEY</strain>
        <strain evidence="2">DSM 9560</strain>
    </source>
</reference>
<keyword evidence="2" id="KW-1185">Reference proteome</keyword>
<evidence type="ECO:0000313" key="2">
    <source>
        <dbReference type="Proteomes" id="UP000199513"/>
    </source>
</evidence>
<dbReference type="EMBL" id="FONY01000038">
    <property type="protein sequence ID" value="SFF46848.1"/>
    <property type="molecule type" value="Genomic_DNA"/>
</dbReference>
<proteinExistence type="predicted"/>
<organism evidence="1 2">
    <name type="scientific">Thermoflexibacter ruber</name>
    <dbReference type="NCBI Taxonomy" id="1003"/>
    <lineage>
        <taxon>Bacteria</taxon>
        <taxon>Pseudomonadati</taxon>
        <taxon>Bacteroidota</taxon>
        <taxon>Cytophagia</taxon>
        <taxon>Cytophagales</taxon>
        <taxon>Thermoflexibacteraceae</taxon>
        <taxon>Thermoflexibacter</taxon>
    </lineage>
</organism>